<keyword evidence="7" id="KW-0812">Transmembrane</keyword>
<evidence type="ECO:0000256" key="4">
    <source>
        <dbReference type="ARBA" id="ARBA00022840"/>
    </source>
</evidence>
<dbReference type="Proteomes" id="UP001221411">
    <property type="component" value="Unassembled WGS sequence"/>
</dbReference>
<evidence type="ECO:0000256" key="2">
    <source>
        <dbReference type="ARBA" id="ARBA00022741"/>
    </source>
</evidence>
<keyword evidence="10" id="KW-1185">Reference proteome</keyword>
<evidence type="ECO:0000313" key="10">
    <source>
        <dbReference type="Proteomes" id="UP001221411"/>
    </source>
</evidence>
<dbReference type="Gene3D" id="1.10.510.10">
    <property type="entry name" value="Transferase(Phosphotransferase) domain 1"/>
    <property type="match status" value="1"/>
</dbReference>
<organism evidence="9 10">
    <name type="scientific">Polyangium mundeleinium</name>
    <dbReference type="NCBI Taxonomy" id="2995306"/>
    <lineage>
        <taxon>Bacteria</taxon>
        <taxon>Pseudomonadati</taxon>
        <taxon>Myxococcota</taxon>
        <taxon>Polyangia</taxon>
        <taxon>Polyangiales</taxon>
        <taxon>Polyangiaceae</taxon>
        <taxon>Polyangium</taxon>
    </lineage>
</organism>
<feature type="binding site" evidence="5">
    <location>
        <position position="84"/>
    </location>
    <ligand>
        <name>ATP</name>
        <dbReference type="ChEBI" id="CHEBI:30616"/>
    </ligand>
</feature>
<keyword evidence="3 9" id="KW-0418">Kinase</keyword>
<dbReference type="PROSITE" id="PS00108">
    <property type="entry name" value="PROTEIN_KINASE_ST"/>
    <property type="match status" value="1"/>
</dbReference>
<feature type="compositionally biased region" description="Basic and acidic residues" evidence="6">
    <location>
        <begin position="695"/>
        <end position="705"/>
    </location>
</feature>
<evidence type="ECO:0000313" key="9">
    <source>
        <dbReference type="EMBL" id="MDC0743311.1"/>
    </source>
</evidence>
<evidence type="ECO:0000256" key="7">
    <source>
        <dbReference type="SAM" id="Phobius"/>
    </source>
</evidence>
<dbReference type="Gene3D" id="3.30.450.20">
    <property type="entry name" value="PAS domain"/>
    <property type="match status" value="1"/>
</dbReference>
<dbReference type="EMBL" id="JAQNDO010000001">
    <property type="protein sequence ID" value="MDC0743311.1"/>
    <property type="molecule type" value="Genomic_DNA"/>
</dbReference>
<feature type="domain" description="Protein kinase" evidence="8">
    <location>
        <begin position="55"/>
        <end position="316"/>
    </location>
</feature>
<dbReference type="PROSITE" id="PS00107">
    <property type="entry name" value="PROTEIN_KINASE_ATP"/>
    <property type="match status" value="1"/>
</dbReference>
<reference evidence="9 10" key="1">
    <citation type="submission" date="2022-11" db="EMBL/GenBank/DDBJ databases">
        <title>Minimal conservation of predation-associated metabolite biosynthetic gene clusters underscores biosynthetic potential of Myxococcota including descriptions for ten novel species: Archangium lansinium sp. nov., Myxococcus landrumus sp. nov., Nannocystis bai.</title>
        <authorList>
            <person name="Ahearne A."/>
            <person name="Stevens C."/>
            <person name="Dowd S."/>
        </authorList>
    </citation>
    <scope>NUCLEOTIDE SEQUENCE [LARGE SCALE GENOMIC DNA]</scope>
    <source>
        <strain evidence="9 10">RJM3</strain>
    </source>
</reference>
<dbReference type="SUPFAM" id="SSF56112">
    <property type="entry name" value="Protein kinase-like (PK-like)"/>
    <property type="match status" value="1"/>
</dbReference>
<sequence>MSTATDPTEPLPAGCPLHGAIGPRAPEGLCPQCLLDLDWGDDDAPESLPVQFGPYELLARLGEGGMGVVYKARQVSVDRVVALKRIRDGELADAKARRRFYREARDAAKLDHVHIVPLYDVGEHDGQPYFTMKYMPGGTLEEARARFAEPRRAAALIATLARAVHAGHRQHIIHRDLKPENIVFDDHGEPYITDFGIAKRLDHSTRTMTGTILGTVGYVAPEQTTRGHPLRDSATADIWSLGVILYELLAGRRPFDGPTLLEVMRRTQEEEPVPLERLRRDVSRDLATVCLTCLHKDPARRYISAEALADDLERYLRGKPIWVRRPSPGRRALAWCRRHPFTAVLLGVSALALVTLTVWSLAGTRAQEQARRAEVLAANRYAARAVAGTVLALLDEYATTVAMEAQAPQLTTAMALHDGEALQGLCEEIRARQAGLAYWFIIDAGGALQAYVPSEQSDKRSVTHFAFRDYFRGAMSLAADRPAYISRAFRSATDKRYKIAIAAPIRGVDGRPLGLLAAEIATDRRLGALELSDDHRVAVLTVRRDRDSASEPLPKEHILWVHGGVEHGEGVVVESDALRRLTARRDAAGDAGRDQLRLPPPDWVELDEAYRDPLDQRGIREAGGPWLVGVAAVGRTELAVMVQTRVEDATALDRTPLRVYAAWSVGGVLLLVASLFATLRGTRRRASASYPDPRGSPRVDRLGSR</sequence>
<keyword evidence="7" id="KW-1133">Transmembrane helix</keyword>
<evidence type="ECO:0000256" key="6">
    <source>
        <dbReference type="SAM" id="MobiDB-lite"/>
    </source>
</evidence>
<dbReference type="SMART" id="SM00220">
    <property type="entry name" value="S_TKc"/>
    <property type="match status" value="1"/>
</dbReference>
<dbReference type="Gene3D" id="3.30.200.20">
    <property type="entry name" value="Phosphorylase Kinase, domain 1"/>
    <property type="match status" value="1"/>
</dbReference>
<feature type="transmembrane region" description="Helical" evidence="7">
    <location>
        <begin position="660"/>
        <end position="679"/>
    </location>
</feature>
<dbReference type="GO" id="GO:0004674">
    <property type="term" value="F:protein serine/threonine kinase activity"/>
    <property type="evidence" value="ECO:0007669"/>
    <property type="project" value="UniProtKB-KW"/>
</dbReference>
<evidence type="ECO:0000256" key="3">
    <source>
        <dbReference type="ARBA" id="ARBA00022777"/>
    </source>
</evidence>
<dbReference type="RefSeq" id="WP_271918726.1">
    <property type="nucleotide sequence ID" value="NZ_JAQNDO010000001.1"/>
</dbReference>
<name>A0ABT5END0_9BACT</name>
<evidence type="ECO:0000256" key="1">
    <source>
        <dbReference type="ARBA" id="ARBA00022679"/>
    </source>
</evidence>
<dbReference type="PANTHER" id="PTHR43289">
    <property type="entry name" value="MITOGEN-ACTIVATED PROTEIN KINASE KINASE KINASE 20-RELATED"/>
    <property type="match status" value="1"/>
</dbReference>
<dbReference type="Pfam" id="PF00069">
    <property type="entry name" value="Pkinase"/>
    <property type="match status" value="1"/>
</dbReference>
<comment type="caution">
    <text evidence="9">The sequence shown here is derived from an EMBL/GenBank/DDBJ whole genome shotgun (WGS) entry which is preliminary data.</text>
</comment>
<dbReference type="InterPro" id="IPR008271">
    <property type="entry name" value="Ser/Thr_kinase_AS"/>
</dbReference>
<dbReference type="PROSITE" id="PS50011">
    <property type="entry name" value="PROTEIN_KINASE_DOM"/>
    <property type="match status" value="1"/>
</dbReference>
<dbReference type="PANTHER" id="PTHR43289:SF6">
    <property type="entry name" value="SERINE_THREONINE-PROTEIN KINASE NEKL-3"/>
    <property type="match status" value="1"/>
</dbReference>
<feature type="transmembrane region" description="Helical" evidence="7">
    <location>
        <begin position="340"/>
        <end position="362"/>
    </location>
</feature>
<gene>
    <name evidence="9" type="ORF">POL67_18310</name>
</gene>
<keyword evidence="4 5" id="KW-0067">ATP-binding</keyword>
<protein>
    <submittedName>
        <fullName evidence="9">Serine/threonine protein kinase</fullName>
    </submittedName>
</protein>
<dbReference type="CDD" id="cd14014">
    <property type="entry name" value="STKc_PknB_like"/>
    <property type="match status" value="1"/>
</dbReference>
<keyword evidence="2 5" id="KW-0547">Nucleotide-binding</keyword>
<proteinExistence type="predicted"/>
<feature type="region of interest" description="Disordered" evidence="6">
    <location>
        <begin position="686"/>
        <end position="705"/>
    </location>
</feature>
<keyword evidence="7" id="KW-0472">Membrane</keyword>
<dbReference type="InterPro" id="IPR011009">
    <property type="entry name" value="Kinase-like_dom_sf"/>
</dbReference>
<evidence type="ECO:0000259" key="8">
    <source>
        <dbReference type="PROSITE" id="PS50011"/>
    </source>
</evidence>
<dbReference type="InterPro" id="IPR000719">
    <property type="entry name" value="Prot_kinase_dom"/>
</dbReference>
<keyword evidence="1" id="KW-0808">Transferase</keyword>
<evidence type="ECO:0000256" key="5">
    <source>
        <dbReference type="PROSITE-ProRule" id="PRU10141"/>
    </source>
</evidence>
<keyword evidence="9" id="KW-0723">Serine/threonine-protein kinase</keyword>
<dbReference type="InterPro" id="IPR017441">
    <property type="entry name" value="Protein_kinase_ATP_BS"/>
</dbReference>
<accession>A0ABT5END0</accession>
<dbReference type="CDD" id="cd12914">
    <property type="entry name" value="PDC1_DGC_like"/>
    <property type="match status" value="1"/>
</dbReference>